<sequence length="64" mass="7435">MGLKAMQKRLLDLLHSIIPGYRVIFGPSIERWVPPQYLRLFTKILSQATLPLTEEKIKKIEDSL</sequence>
<proteinExistence type="predicted"/>
<protein>
    <submittedName>
        <fullName evidence="1">Uncharacterized protein</fullName>
    </submittedName>
</protein>
<accession>A0A0F9UWQ1</accession>
<name>A0A0F9UWQ1_9ZZZZ</name>
<evidence type="ECO:0000313" key="1">
    <source>
        <dbReference type="EMBL" id="KKN58063.1"/>
    </source>
</evidence>
<organism evidence="1">
    <name type="scientific">marine sediment metagenome</name>
    <dbReference type="NCBI Taxonomy" id="412755"/>
    <lineage>
        <taxon>unclassified sequences</taxon>
        <taxon>metagenomes</taxon>
        <taxon>ecological metagenomes</taxon>
    </lineage>
</organism>
<reference evidence="1" key="1">
    <citation type="journal article" date="2015" name="Nature">
        <title>Complex archaea that bridge the gap between prokaryotes and eukaryotes.</title>
        <authorList>
            <person name="Spang A."/>
            <person name="Saw J.H."/>
            <person name="Jorgensen S.L."/>
            <person name="Zaremba-Niedzwiedzka K."/>
            <person name="Martijn J."/>
            <person name="Lind A.E."/>
            <person name="van Eijk R."/>
            <person name="Schleper C."/>
            <person name="Guy L."/>
            <person name="Ettema T.J."/>
        </authorList>
    </citation>
    <scope>NUCLEOTIDE SEQUENCE</scope>
</reference>
<dbReference type="EMBL" id="LAZR01000778">
    <property type="protein sequence ID" value="KKN58063.1"/>
    <property type="molecule type" value="Genomic_DNA"/>
</dbReference>
<dbReference type="AlphaFoldDB" id="A0A0F9UWQ1"/>
<gene>
    <name evidence="1" type="ORF">LCGC14_0555790</name>
</gene>
<comment type="caution">
    <text evidence="1">The sequence shown here is derived from an EMBL/GenBank/DDBJ whole genome shotgun (WGS) entry which is preliminary data.</text>
</comment>